<dbReference type="GO" id="GO:0005524">
    <property type="term" value="F:ATP binding"/>
    <property type="evidence" value="ECO:0007669"/>
    <property type="project" value="UniProtKB-KW"/>
</dbReference>
<evidence type="ECO:0000256" key="3">
    <source>
        <dbReference type="ARBA" id="ARBA00022840"/>
    </source>
</evidence>
<dbReference type="Gene3D" id="3.40.50.300">
    <property type="entry name" value="P-loop containing nucleotide triphosphate hydrolases"/>
    <property type="match status" value="1"/>
</dbReference>
<protein>
    <submittedName>
        <fullName evidence="4">Uncharacterized protein</fullName>
    </submittedName>
</protein>
<dbReference type="GO" id="GO:0017111">
    <property type="term" value="F:ribonucleoside triphosphate phosphatase activity"/>
    <property type="evidence" value="ECO:0007669"/>
    <property type="project" value="InterPro"/>
</dbReference>
<gene>
    <name evidence="4" type="ORF">TR99393</name>
</gene>
<evidence type="ECO:0000256" key="1">
    <source>
        <dbReference type="ARBA" id="ARBA00022741"/>
    </source>
</evidence>
<dbReference type="PANTHER" id="PTHR43146:SF1">
    <property type="entry name" value="CANCER-RELATED NUCLEOSIDE-TRIPHOSPHATASE"/>
    <property type="match status" value="1"/>
</dbReference>
<evidence type="ECO:0000313" key="4">
    <source>
        <dbReference type="EMBL" id="JAP61604.1"/>
    </source>
</evidence>
<dbReference type="InterPro" id="IPR027417">
    <property type="entry name" value="P-loop_NTPase"/>
</dbReference>
<proteinExistence type="predicted"/>
<dbReference type="EMBL" id="GEEE01001621">
    <property type="protein sequence ID" value="JAP61604.1"/>
    <property type="molecule type" value="Transcribed_RNA"/>
</dbReference>
<keyword evidence="2" id="KW-0378">Hydrolase</keyword>
<organism evidence="4">
    <name type="scientific">Schistocephalus solidus</name>
    <name type="common">Tapeworm</name>
    <dbReference type="NCBI Taxonomy" id="70667"/>
    <lineage>
        <taxon>Eukaryota</taxon>
        <taxon>Metazoa</taxon>
        <taxon>Spiralia</taxon>
        <taxon>Lophotrochozoa</taxon>
        <taxon>Platyhelminthes</taxon>
        <taxon>Cestoda</taxon>
        <taxon>Eucestoda</taxon>
        <taxon>Diphyllobothriidea</taxon>
        <taxon>Diphyllobothriidae</taxon>
        <taxon>Schistocephalus</taxon>
    </lineage>
</organism>
<reference evidence="4" key="1">
    <citation type="submission" date="2016-01" db="EMBL/GenBank/DDBJ databases">
        <title>Reference transcriptome for the parasite Schistocephalus solidus: insights into the molecular evolution of parasitism.</title>
        <authorList>
            <person name="Hebert F.O."/>
            <person name="Grambauer S."/>
            <person name="Barber I."/>
            <person name="Landry C.R."/>
            <person name="Aubin-Horth N."/>
        </authorList>
    </citation>
    <scope>NUCLEOTIDE SEQUENCE</scope>
</reference>
<dbReference type="InterPro" id="IPR004948">
    <property type="entry name" value="Nuc-triphosphatase_THEP1"/>
</dbReference>
<name>A0A0V0J8W7_SCHSO</name>
<keyword evidence="3" id="KW-0067">ATP-binding</keyword>
<dbReference type="PANTHER" id="PTHR43146">
    <property type="entry name" value="CANCER-RELATED NUCLEOSIDE-TRIPHOSPHATASE"/>
    <property type="match status" value="1"/>
</dbReference>
<sequence length="136" mass="15244">MLIDSKVGVFGSPEIQFCPDYNMFSKKGVHHSAVVGTGKTTLVSRLAKVLKERATVLGFITEEVRDIGTGRLGFDIVQLYDNKRGSLARLQTFFRSPGDFGYLPRVGRYYVTVSEFEKIAIPCLEVSCNCHVNYNR</sequence>
<dbReference type="Pfam" id="PF03266">
    <property type="entry name" value="NTPase_1"/>
    <property type="match status" value="1"/>
</dbReference>
<dbReference type="EMBL" id="GEEE01003701">
    <property type="protein sequence ID" value="JAP59524.1"/>
    <property type="molecule type" value="Transcribed_RNA"/>
</dbReference>
<dbReference type="AlphaFoldDB" id="A0A0V0J8W7"/>
<evidence type="ECO:0000256" key="2">
    <source>
        <dbReference type="ARBA" id="ARBA00022801"/>
    </source>
</evidence>
<accession>A0A0V0J8W7</accession>
<dbReference type="SUPFAM" id="SSF52540">
    <property type="entry name" value="P-loop containing nucleoside triphosphate hydrolases"/>
    <property type="match status" value="1"/>
</dbReference>
<keyword evidence="1" id="KW-0547">Nucleotide-binding</keyword>